<protein>
    <submittedName>
        <fullName evidence="2">DUF427 domain-containing protein</fullName>
    </submittedName>
</protein>
<dbReference type="EMBL" id="JAGSOV010000019">
    <property type="protein sequence ID" value="MCO1655111.1"/>
    <property type="molecule type" value="Genomic_DNA"/>
</dbReference>
<reference evidence="2" key="1">
    <citation type="submission" date="2021-04" db="EMBL/GenBank/DDBJ databases">
        <title>Pseudonocardia sp. nov., isolated from sandy soil of mangrove forest.</title>
        <authorList>
            <person name="Zan Z."/>
            <person name="Huang R."/>
            <person name="Liu W."/>
        </authorList>
    </citation>
    <scope>NUCLEOTIDE SEQUENCE</scope>
    <source>
        <strain evidence="2">S2-4</strain>
    </source>
</reference>
<dbReference type="Gene3D" id="2.170.150.40">
    <property type="entry name" value="Domain of unknown function (DUF427)"/>
    <property type="match status" value="2"/>
</dbReference>
<dbReference type="InterPro" id="IPR007361">
    <property type="entry name" value="DUF427"/>
</dbReference>
<dbReference type="PANTHER" id="PTHR34310:SF9">
    <property type="entry name" value="BLR5716 PROTEIN"/>
    <property type="match status" value="1"/>
</dbReference>
<feature type="domain" description="DUF427" evidence="1">
    <location>
        <begin position="166"/>
        <end position="257"/>
    </location>
</feature>
<evidence type="ECO:0000313" key="2">
    <source>
        <dbReference type="EMBL" id="MCO1655111.1"/>
    </source>
</evidence>
<gene>
    <name evidence="2" type="ORF">KDL28_08575</name>
</gene>
<sequence length="276" mass="30721">MSTRARDLLTAGYGELRHEPLGRRLRARWNGTTVVDTTRGVLLWEPRRILPVYAVPAADVRADLRPGGPALPVPDDVGVRMPALSELRLLPGVPFAVHTAEGRPLDVELDGTVLHQAAYQLDDPQLAGYVAVEFGAFDWLEEDEPVAVHPKDPFHRIEVLAGSRPVRVELDGHVLAESAHPTLLFETLLPVRYYLPVADVRVELVPSATRTGCPYKGEAVYFSPVVDGRERADLAWSYPDPLPESSRVRDLVCFYTERLDVVLDGERQDRPVTPWS</sequence>
<name>A0ABT0ZWK5_9PSEU</name>
<evidence type="ECO:0000259" key="1">
    <source>
        <dbReference type="Pfam" id="PF04248"/>
    </source>
</evidence>
<dbReference type="PANTHER" id="PTHR34310">
    <property type="entry name" value="DUF427 DOMAIN PROTEIN (AFU_ORTHOLOGUE AFUA_3G02220)"/>
    <property type="match status" value="1"/>
</dbReference>
<dbReference type="RefSeq" id="WP_252436854.1">
    <property type="nucleotide sequence ID" value="NZ_JAGSOV010000019.1"/>
</dbReference>
<dbReference type="Proteomes" id="UP001165283">
    <property type="component" value="Unassembled WGS sequence"/>
</dbReference>
<proteinExistence type="predicted"/>
<organism evidence="2 3">
    <name type="scientific">Pseudonocardia humida</name>
    <dbReference type="NCBI Taxonomy" id="2800819"/>
    <lineage>
        <taxon>Bacteria</taxon>
        <taxon>Bacillati</taxon>
        <taxon>Actinomycetota</taxon>
        <taxon>Actinomycetes</taxon>
        <taxon>Pseudonocardiales</taxon>
        <taxon>Pseudonocardiaceae</taxon>
        <taxon>Pseudonocardia</taxon>
    </lineage>
</organism>
<comment type="caution">
    <text evidence="2">The sequence shown here is derived from an EMBL/GenBank/DDBJ whole genome shotgun (WGS) entry which is preliminary data.</text>
</comment>
<accession>A0ABT0ZWK5</accession>
<evidence type="ECO:0000313" key="3">
    <source>
        <dbReference type="Proteomes" id="UP001165283"/>
    </source>
</evidence>
<dbReference type="Pfam" id="PF04248">
    <property type="entry name" value="NTP_transf_9"/>
    <property type="match status" value="1"/>
</dbReference>
<dbReference type="InterPro" id="IPR038694">
    <property type="entry name" value="DUF427_sf"/>
</dbReference>
<keyword evidence="3" id="KW-1185">Reference proteome</keyword>